<feature type="domain" description="Glycoside hydrolase family 38 central" evidence="12">
    <location>
        <begin position="366"/>
        <end position="441"/>
    </location>
</feature>
<evidence type="ECO:0000259" key="12">
    <source>
        <dbReference type="SMART" id="SM00872"/>
    </source>
</evidence>
<dbReference type="Gene3D" id="2.70.98.30">
    <property type="entry name" value="Golgi alpha-mannosidase II, domain 4"/>
    <property type="match status" value="1"/>
</dbReference>
<dbReference type="Pfam" id="PF21260">
    <property type="entry name" value="Laman-like_dom"/>
    <property type="match status" value="1"/>
</dbReference>
<evidence type="ECO:0000256" key="4">
    <source>
        <dbReference type="ARBA" id="ARBA00022723"/>
    </source>
</evidence>
<comment type="similarity">
    <text evidence="2 11">Belongs to the glycosyl hydrolase 38 family.</text>
</comment>
<dbReference type="Pfam" id="PF01074">
    <property type="entry name" value="Glyco_hydro_38N"/>
    <property type="match status" value="1"/>
</dbReference>
<evidence type="ECO:0000313" key="14">
    <source>
        <dbReference type="Proteomes" id="UP001566132"/>
    </source>
</evidence>
<comment type="catalytic activity">
    <reaction evidence="1">
        <text>Hydrolysis of terminal, non-reducing alpha-D-mannose residues in alpha-D-mannosides.</text>
        <dbReference type="EC" id="3.2.1.24"/>
    </reaction>
</comment>
<evidence type="ECO:0000313" key="13">
    <source>
        <dbReference type="EMBL" id="KAL1517915.1"/>
    </source>
</evidence>
<keyword evidence="4 11" id="KW-0479">Metal-binding</keyword>
<dbReference type="Proteomes" id="UP001566132">
    <property type="component" value="Unassembled WGS sequence"/>
</dbReference>
<dbReference type="InterPro" id="IPR000602">
    <property type="entry name" value="Glyco_hydro_38_N"/>
</dbReference>
<keyword evidence="5 11" id="KW-0732">Signal</keyword>
<dbReference type="FunFam" id="3.20.110.10:FF:000001">
    <property type="entry name" value="Alpha-mannosidase"/>
    <property type="match status" value="1"/>
</dbReference>
<dbReference type="FunFam" id="2.60.40.1180:FF:000018">
    <property type="entry name" value="Alpha-mannosidase"/>
    <property type="match status" value="1"/>
</dbReference>
<dbReference type="InterPro" id="IPR027291">
    <property type="entry name" value="Glyco_hydro_38_N_sf"/>
</dbReference>
<comment type="cofactor">
    <cofactor evidence="11">
        <name>Zn(2+)</name>
        <dbReference type="ChEBI" id="CHEBI:29105"/>
    </cofactor>
    <text evidence="11">Binds 1 zinc ion per subunit.</text>
</comment>
<dbReference type="InterPro" id="IPR048534">
    <property type="entry name" value="Man2a1-like_dom"/>
</dbReference>
<keyword evidence="14" id="KW-1185">Reference proteome</keyword>
<dbReference type="Gene3D" id="2.60.40.1180">
    <property type="entry name" value="Golgi alpha-mannosidase II"/>
    <property type="match status" value="1"/>
</dbReference>
<dbReference type="AlphaFoldDB" id="A0ABD1FF85"/>
<dbReference type="Gene3D" id="3.20.110.10">
    <property type="entry name" value="Glycoside hydrolase 38, N terminal domain"/>
    <property type="match status" value="1"/>
</dbReference>
<dbReference type="InterPro" id="IPR011013">
    <property type="entry name" value="Gal_mutarotase_sf_dom"/>
</dbReference>
<feature type="signal peptide" evidence="11">
    <location>
        <begin position="1"/>
        <end position="21"/>
    </location>
</feature>
<evidence type="ECO:0000256" key="11">
    <source>
        <dbReference type="RuleBase" id="RU361199"/>
    </source>
</evidence>
<dbReference type="InterPro" id="IPR028995">
    <property type="entry name" value="Glyco_hydro_57/38_cen_sf"/>
</dbReference>
<dbReference type="Pfam" id="PF09261">
    <property type="entry name" value="Alpha-mann_mid"/>
    <property type="match status" value="1"/>
</dbReference>
<dbReference type="FunFam" id="1.20.1270.50:FF:000002">
    <property type="entry name" value="Alpha-mannosidase"/>
    <property type="match status" value="1"/>
</dbReference>
<comment type="caution">
    <text evidence="13">The sequence shown here is derived from an EMBL/GenBank/DDBJ whole genome shotgun (WGS) entry which is preliminary data.</text>
</comment>
<dbReference type="CDD" id="cd10810">
    <property type="entry name" value="GH38N_AMII_LAM_like"/>
    <property type="match status" value="1"/>
</dbReference>
<dbReference type="SUPFAM" id="SSF88688">
    <property type="entry name" value="Families 57/38 glycoside transferase middle domain"/>
    <property type="match status" value="1"/>
</dbReference>
<dbReference type="InterPro" id="IPR015341">
    <property type="entry name" value="Glyco_hydro_38_cen"/>
</dbReference>
<accession>A0ABD1FF85</accession>
<sequence length="996" mass="114073">MILYVLLTVLIQIVCLIYASASSTKCGYESCHPVKDGYVNVHLIPHSHDDVGWVKTVDQFFYGTQSQIYAAGVIYIYDNVLKSVQKNKDRRFIYVESAFFWKWWQLQDAPERAALQNLVNNGQIQFTGGGWSMNDEAATNYQSIIDQMAWGLRKLNESFGDCGRPKMGWQIDPFGHSSEMASIFAQLGFDGVILGRIDYEDKETRVKNKSMEMVWRGSNSLGRKSDIFTSVLFNHYDAPAGFCFDVLCSDEALVDDVNSPEYNIDVKAEDFIFNHVQKAEKSFQTNNIIIPMGRDFAYQQAEGWFQNIDRLIQYVNQKETFNNTKYHLLYSTPSCYAAAVQKESKGILFSPLKTDDFFPYATDAYSFWTGFYTSRPTLKRFERIGNNFLQVCKQLYTITHMSSNQEHQLDVLRDAMGVMQHHDAITGTEKEVVAYDYARMLHLGIEHCENLSAHALSSLTDGKSQNFHSCLLTNISQCQFTENLNQFVITVYNPLSRPVRKYVRLPVTVEEYTVTDPNGEIVKSQIVRISNGVKKIIGRKSKTNLELVFEATNVPPLGFTSYYVKAGSGSQVTPEDVDFYTHFNNIHGTGIDINPSTGLVSQIQMNNVKLNLDQRFWYYNGNNAWTDEFSTKASGAYIFRPSSEVPLEPISETASFEIYRGQIVTEIHQTFNDYLTQVVRIYENELYIEFDWVVGPINIDGSFGKEVITRFSTPLKTNGTFYTDSNGRQLMKRIRNFRPTWNLTVKEAESSNYYPVTSKILIRDEERDVEFAVLTDRAEGGSSLIDGQIELMILRNTISDDQLGVGEALIELAYDRPIVARGSHYIIVGPMTNSTTTVSSIEHEVSTQKLLDSWIFLSEVSEYSFQDYRASHTMQFSGLQRSLPNNIHILTLEPWTQGNYLLRLEHNFEPDLDPILSRSVTIDLEDLFTTFDIEEIHETTLGGNQWLEENERLAFKTTFQSDVLEFDRQSEESDKYIIRLDPMQIRTFIICIKPKL</sequence>
<dbReference type="FunFam" id="2.70.98.30:FF:000003">
    <property type="entry name" value="Alpha-mannosidase"/>
    <property type="match status" value="1"/>
</dbReference>
<dbReference type="InterPro" id="IPR011330">
    <property type="entry name" value="Glyco_hydro/deAcase_b/a-brl"/>
</dbReference>
<keyword evidence="9" id="KW-0325">Glycoprotein</keyword>
<evidence type="ECO:0000256" key="3">
    <source>
        <dbReference type="ARBA" id="ARBA00012752"/>
    </source>
</evidence>
<evidence type="ECO:0000256" key="8">
    <source>
        <dbReference type="ARBA" id="ARBA00023157"/>
    </source>
</evidence>
<organism evidence="13 14">
    <name type="scientific">Hypothenemus hampei</name>
    <name type="common">Coffee berry borer</name>
    <dbReference type="NCBI Taxonomy" id="57062"/>
    <lineage>
        <taxon>Eukaryota</taxon>
        <taxon>Metazoa</taxon>
        <taxon>Ecdysozoa</taxon>
        <taxon>Arthropoda</taxon>
        <taxon>Hexapoda</taxon>
        <taxon>Insecta</taxon>
        <taxon>Pterygota</taxon>
        <taxon>Neoptera</taxon>
        <taxon>Endopterygota</taxon>
        <taxon>Coleoptera</taxon>
        <taxon>Polyphaga</taxon>
        <taxon>Cucujiformia</taxon>
        <taxon>Curculionidae</taxon>
        <taxon>Scolytinae</taxon>
        <taxon>Hypothenemus</taxon>
    </lineage>
</organism>
<dbReference type="InterPro" id="IPR041147">
    <property type="entry name" value="GH38_C"/>
</dbReference>
<protein>
    <recommendedName>
        <fullName evidence="3 11">Alpha-mannosidase</fullName>
        <ecNumber evidence="11">3.2.1.-</ecNumber>
    </recommendedName>
</protein>
<dbReference type="GO" id="GO:0004559">
    <property type="term" value="F:alpha-mannosidase activity"/>
    <property type="evidence" value="ECO:0007669"/>
    <property type="project" value="UniProtKB-EC"/>
</dbReference>
<dbReference type="EC" id="3.2.1.-" evidence="11"/>
<evidence type="ECO:0000256" key="2">
    <source>
        <dbReference type="ARBA" id="ARBA00009792"/>
    </source>
</evidence>
<keyword evidence="6 11" id="KW-0378">Hydrolase</keyword>
<dbReference type="InterPro" id="IPR011682">
    <property type="entry name" value="Glyco_hydro_38_C"/>
</dbReference>
<proteinExistence type="inferred from homology"/>
<name>A0ABD1FF85_HYPHA</name>
<evidence type="ECO:0000256" key="10">
    <source>
        <dbReference type="ARBA" id="ARBA00023295"/>
    </source>
</evidence>
<evidence type="ECO:0000256" key="7">
    <source>
        <dbReference type="ARBA" id="ARBA00022833"/>
    </source>
</evidence>
<dbReference type="InterPro" id="IPR013780">
    <property type="entry name" value="Glyco_hydro_b"/>
</dbReference>
<dbReference type="SMART" id="SM00872">
    <property type="entry name" value="Alpha-mann_mid"/>
    <property type="match status" value="1"/>
</dbReference>
<dbReference type="PANTHER" id="PTHR11607">
    <property type="entry name" value="ALPHA-MANNOSIDASE"/>
    <property type="match status" value="1"/>
</dbReference>
<feature type="chain" id="PRO_5044533641" description="Alpha-mannosidase" evidence="11">
    <location>
        <begin position="22"/>
        <end position="996"/>
    </location>
</feature>
<dbReference type="EMBL" id="JBDJPC010000001">
    <property type="protein sequence ID" value="KAL1517915.1"/>
    <property type="molecule type" value="Genomic_DNA"/>
</dbReference>
<evidence type="ECO:0000256" key="5">
    <source>
        <dbReference type="ARBA" id="ARBA00022729"/>
    </source>
</evidence>
<dbReference type="FunFam" id="1.20.1270.50:FF:000003">
    <property type="entry name" value="Alpha-mannosidase"/>
    <property type="match status" value="1"/>
</dbReference>
<gene>
    <name evidence="13" type="ORF">ABEB36_001615</name>
</gene>
<evidence type="ECO:0000256" key="9">
    <source>
        <dbReference type="ARBA" id="ARBA00023180"/>
    </source>
</evidence>
<evidence type="ECO:0000256" key="6">
    <source>
        <dbReference type="ARBA" id="ARBA00022801"/>
    </source>
</evidence>
<dbReference type="InterPro" id="IPR050843">
    <property type="entry name" value="Glycosyl_Hydrlase_38"/>
</dbReference>
<dbReference type="SUPFAM" id="SSF74650">
    <property type="entry name" value="Galactose mutarotase-like"/>
    <property type="match status" value="1"/>
</dbReference>
<dbReference type="Pfam" id="PF17677">
    <property type="entry name" value="Glyco_hydro38C2"/>
    <property type="match status" value="1"/>
</dbReference>
<dbReference type="SUPFAM" id="SSF88713">
    <property type="entry name" value="Glycoside hydrolase/deacetylase"/>
    <property type="match status" value="1"/>
</dbReference>
<evidence type="ECO:0000256" key="1">
    <source>
        <dbReference type="ARBA" id="ARBA00000365"/>
    </source>
</evidence>
<dbReference type="PANTHER" id="PTHR11607:SF3">
    <property type="entry name" value="LYSOSOMAL ALPHA-MANNOSIDASE"/>
    <property type="match status" value="1"/>
</dbReference>
<dbReference type="Pfam" id="PF07748">
    <property type="entry name" value="Glyco_hydro_38C"/>
    <property type="match status" value="1"/>
</dbReference>
<dbReference type="GO" id="GO:0046872">
    <property type="term" value="F:metal ion binding"/>
    <property type="evidence" value="ECO:0007669"/>
    <property type="project" value="UniProtKB-KW"/>
</dbReference>
<keyword evidence="7 11" id="KW-0862">Zinc</keyword>
<reference evidence="13 14" key="1">
    <citation type="submission" date="2024-05" db="EMBL/GenBank/DDBJ databases">
        <title>Genetic variation in Jamaican populations of the coffee berry borer (Hypothenemus hampei).</title>
        <authorList>
            <person name="Errbii M."/>
            <person name="Myrie A."/>
        </authorList>
    </citation>
    <scope>NUCLEOTIDE SEQUENCE [LARGE SCALE GENOMIC DNA]</scope>
    <source>
        <strain evidence="13">JA-Hopewell-2020-01-JO</strain>
        <tissue evidence="13">Whole body</tissue>
    </source>
</reference>
<dbReference type="Gene3D" id="2.60.40.1360">
    <property type="match status" value="1"/>
</dbReference>
<dbReference type="Gene3D" id="1.20.1270.50">
    <property type="entry name" value="Glycoside hydrolase family 38, central domain"/>
    <property type="match status" value="2"/>
</dbReference>
<keyword evidence="10 11" id="KW-0326">Glycosidase</keyword>
<dbReference type="InterPro" id="IPR037094">
    <property type="entry name" value="Glyco_hydro_38_cen_sf"/>
</dbReference>
<keyword evidence="8" id="KW-1015">Disulfide bond</keyword>